<evidence type="ECO:0008006" key="3">
    <source>
        <dbReference type="Google" id="ProtNLM"/>
    </source>
</evidence>
<sequence>MDNHVLLESARMFDFTVKQDLNISPTTIDKTTPADIHLPAMRFATSLIISVLAITAQAAVSNDDSIAITPREELVDPQNQVFSLDKRDCVKTGCKCDTRGYQRRVCGACKHPDTKKYIVTRKRVRNHIYECSADGESCCDYGVADDCGKKGQRCLFV</sequence>
<organism evidence="1 2">
    <name type="scientific">Colletotrichum noveboracense</name>
    <dbReference type="NCBI Taxonomy" id="2664923"/>
    <lineage>
        <taxon>Eukaryota</taxon>
        <taxon>Fungi</taxon>
        <taxon>Dikarya</taxon>
        <taxon>Ascomycota</taxon>
        <taxon>Pezizomycotina</taxon>
        <taxon>Sordariomycetes</taxon>
        <taxon>Hypocreomycetidae</taxon>
        <taxon>Glomerellales</taxon>
        <taxon>Glomerellaceae</taxon>
        <taxon>Colletotrichum</taxon>
        <taxon>Colletotrichum gloeosporioides species complex</taxon>
    </lineage>
</organism>
<name>A0A9W4RY67_9PEZI</name>
<proteinExistence type="predicted"/>
<comment type="caution">
    <text evidence="1">The sequence shown here is derived from an EMBL/GenBank/DDBJ whole genome shotgun (WGS) entry which is preliminary data.</text>
</comment>
<reference evidence="1" key="1">
    <citation type="submission" date="2022-08" db="EMBL/GenBank/DDBJ databases">
        <authorList>
            <person name="Giroux E."/>
            <person name="Giroux E."/>
        </authorList>
    </citation>
    <scope>NUCLEOTIDE SEQUENCE</scope>
    <source>
        <strain evidence="1">H1091258</strain>
    </source>
</reference>
<accession>A0A9W4RY67</accession>
<evidence type="ECO:0000313" key="2">
    <source>
        <dbReference type="Proteomes" id="UP001152533"/>
    </source>
</evidence>
<dbReference type="EMBL" id="CAMGZC010000730">
    <property type="protein sequence ID" value="CAI0649653.1"/>
    <property type="molecule type" value="Genomic_DNA"/>
</dbReference>
<protein>
    <recommendedName>
        <fullName evidence="3">Mold-specific m46 protein</fullName>
    </recommendedName>
</protein>
<dbReference type="AlphaFoldDB" id="A0A9W4RY67"/>
<dbReference type="Proteomes" id="UP001152533">
    <property type="component" value="Unassembled WGS sequence"/>
</dbReference>
<gene>
    <name evidence="1" type="ORF">CGXH109_LOCUS88048</name>
</gene>
<evidence type="ECO:0000313" key="1">
    <source>
        <dbReference type="EMBL" id="CAI0649653.1"/>
    </source>
</evidence>
<keyword evidence="2" id="KW-1185">Reference proteome</keyword>